<sequence>MLGALASQVARALVSVDEHLRDGAGEYVALVGPSGAGKSTLLRLMAGLVLPSRAEVRIVETGDRAAPLRHGGLYARMWHSQQAEAPVAPVAPAAPPTAATVPDLA</sequence>
<dbReference type="OrthoDB" id="8617700at2"/>
<dbReference type="InterPro" id="IPR003439">
    <property type="entry name" value="ABC_transporter-like_ATP-bd"/>
</dbReference>
<reference evidence="2 3" key="1">
    <citation type="submission" date="2019-08" db="EMBL/GenBank/DDBJ databases">
        <authorList>
            <person name="Peeters C."/>
        </authorList>
    </citation>
    <scope>NUCLEOTIDE SEQUENCE [LARGE SCALE GENOMIC DNA]</scope>
    <source>
        <strain evidence="2 3">LMG 31117</strain>
    </source>
</reference>
<dbReference type="GO" id="GO:0005524">
    <property type="term" value="F:ATP binding"/>
    <property type="evidence" value="ECO:0007669"/>
    <property type="project" value="InterPro"/>
</dbReference>
<accession>A0A5E5AH38</accession>
<dbReference type="EMBL" id="CABPSP010000015">
    <property type="protein sequence ID" value="VVE72397.1"/>
    <property type="molecule type" value="Genomic_DNA"/>
</dbReference>
<name>A0A5E5AH38_9BURK</name>
<feature type="domain" description="ABC transporter" evidence="1">
    <location>
        <begin position="24"/>
        <end position="58"/>
    </location>
</feature>
<keyword evidence="3" id="KW-1185">Reference proteome</keyword>
<dbReference type="InterPro" id="IPR027417">
    <property type="entry name" value="P-loop_NTPase"/>
</dbReference>
<organism evidence="2 3">
    <name type="scientific">Pandoraea anapnoica</name>
    <dbReference type="NCBI Taxonomy" id="2508301"/>
    <lineage>
        <taxon>Bacteria</taxon>
        <taxon>Pseudomonadati</taxon>
        <taxon>Pseudomonadota</taxon>
        <taxon>Betaproteobacteria</taxon>
        <taxon>Burkholderiales</taxon>
        <taxon>Burkholderiaceae</taxon>
        <taxon>Pandoraea</taxon>
    </lineage>
</organism>
<proteinExistence type="predicted"/>
<dbReference type="Proteomes" id="UP000383122">
    <property type="component" value="Unassembled WGS sequence"/>
</dbReference>
<protein>
    <submittedName>
        <fullName evidence="2">ATM1-type heavy metal exporter</fullName>
    </submittedName>
</protein>
<gene>
    <name evidence="2" type="primary">atm1_1</name>
    <name evidence="2" type="ORF">PAN31117_04375</name>
</gene>
<evidence type="ECO:0000313" key="2">
    <source>
        <dbReference type="EMBL" id="VVE72397.1"/>
    </source>
</evidence>
<dbReference type="Gene3D" id="3.40.50.300">
    <property type="entry name" value="P-loop containing nucleotide triphosphate hydrolases"/>
    <property type="match status" value="1"/>
</dbReference>
<evidence type="ECO:0000313" key="3">
    <source>
        <dbReference type="Proteomes" id="UP000383122"/>
    </source>
</evidence>
<dbReference type="GO" id="GO:0016887">
    <property type="term" value="F:ATP hydrolysis activity"/>
    <property type="evidence" value="ECO:0007669"/>
    <property type="project" value="InterPro"/>
</dbReference>
<dbReference type="SUPFAM" id="SSF52540">
    <property type="entry name" value="P-loop containing nucleoside triphosphate hydrolases"/>
    <property type="match status" value="1"/>
</dbReference>
<dbReference type="Pfam" id="PF00005">
    <property type="entry name" value="ABC_tran"/>
    <property type="match status" value="1"/>
</dbReference>
<evidence type="ECO:0000259" key="1">
    <source>
        <dbReference type="Pfam" id="PF00005"/>
    </source>
</evidence>
<dbReference type="AlphaFoldDB" id="A0A5E5AH38"/>